<dbReference type="InterPro" id="IPR029467">
    <property type="entry name" value="Cyt_c7-like"/>
</dbReference>
<dbReference type="SUPFAM" id="SSF48695">
    <property type="entry name" value="Multiheme cytochromes"/>
    <property type="match status" value="1"/>
</dbReference>
<keyword evidence="3" id="KW-0479">Metal-binding</keyword>
<dbReference type="PANTHER" id="PTHR39425">
    <property type="entry name" value="LIPOPROTEIN CYTOCHROME C"/>
    <property type="match status" value="1"/>
</dbReference>
<evidence type="ECO:0000256" key="2">
    <source>
        <dbReference type="ARBA" id="ARBA00022617"/>
    </source>
</evidence>
<evidence type="ECO:0000259" key="6">
    <source>
        <dbReference type="Pfam" id="PF02085"/>
    </source>
</evidence>
<reference evidence="8 9" key="1">
    <citation type="journal article" date="2016" name="Nat. Commun.">
        <title>Thousands of microbial genomes shed light on interconnected biogeochemical processes in an aquifer system.</title>
        <authorList>
            <person name="Anantharaman K."/>
            <person name="Brown C.T."/>
            <person name="Hug L.A."/>
            <person name="Sharon I."/>
            <person name="Castelle C.J."/>
            <person name="Probst A.J."/>
            <person name="Thomas B.C."/>
            <person name="Singh A."/>
            <person name="Wilkins M.J."/>
            <person name="Karaoz U."/>
            <person name="Brodie E.L."/>
            <person name="Williams K.H."/>
            <person name="Hubbard S.S."/>
            <person name="Banfield J.F."/>
        </authorList>
    </citation>
    <scope>NUCLEOTIDE SEQUENCE [LARGE SCALE GENOMIC DNA]</scope>
</reference>
<comment type="caution">
    <text evidence="8">The sequence shown here is derived from an EMBL/GenBank/DDBJ whole genome shotgun (WGS) entry which is preliminary data.</text>
</comment>
<evidence type="ECO:0000313" key="8">
    <source>
        <dbReference type="EMBL" id="OGL43622.1"/>
    </source>
</evidence>
<feature type="domain" description="Cytochrome c7-like" evidence="7">
    <location>
        <begin position="108"/>
        <end position="170"/>
    </location>
</feature>
<dbReference type="Gene3D" id="3.90.10.10">
    <property type="entry name" value="Cytochrome C3"/>
    <property type="match status" value="2"/>
</dbReference>
<keyword evidence="5" id="KW-0408">Iron</keyword>
<keyword evidence="1" id="KW-0813">Transport</keyword>
<proteinExistence type="predicted"/>
<organism evidence="8 9">
    <name type="scientific">Candidatus Schekmanbacteria bacterium RBG_16_38_11</name>
    <dbReference type="NCBI Taxonomy" id="1817880"/>
    <lineage>
        <taxon>Bacteria</taxon>
        <taxon>Candidatus Schekmaniibacteriota</taxon>
    </lineage>
</organism>
<dbReference type="InterPro" id="IPR036280">
    <property type="entry name" value="Multihaem_cyt_sf"/>
</dbReference>
<keyword evidence="2" id="KW-0349">Heme</keyword>
<dbReference type="Pfam" id="PF02085">
    <property type="entry name" value="Cytochrom_CIII"/>
    <property type="match status" value="1"/>
</dbReference>
<dbReference type="InterPro" id="IPR020942">
    <property type="entry name" value="Cyt_c_III_dom"/>
</dbReference>
<dbReference type="AlphaFoldDB" id="A0A1F7RPY4"/>
<evidence type="ECO:0000313" key="9">
    <source>
        <dbReference type="Proteomes" id="UP000178435"/>
    </source>
</evidence>
<dbReference type="Proteomes" id="UP000178435">
    <property type="component" value="Unassembled WGS sequence"/>
</dbReference>
<keyword evidence="4" id="KW-0249">Electron transport</keyword>
<dbReference type="PANTHER" id="PTHR39425:SF1">
    <property type="entry name" value="CYTOCHROME C7-LIKE DOMAIN-CONTAINING PROTEIN"/>
    <property type="match status" value="1"/>
</dbReference>
<dbReference type="Pfam" id="PF14522">
    <property type="entry name" value="Cytochrome_C7"/>
    <property type="match status" value="1"/>
</dbReference>
<feature type="domain" description="Class III cytochrome C" evidence="6">
    <location>
        <begin position="29"/>
        <end position="83"/>
    </location>
</feature>
<evidence type="ECO:0000256" key="4">
    <source>
        <dbReference type="ARBA" id="ARBA00022982"/>
    </source>
</evidence>
<name>A0A1F7RPY4_9BACT</name>
<dbReference type="GO" id="GO:0009055">
    <property type="term" value="F:electron transfer activity"/>
    <property type="evidence" value="ECO:0007669"/>
    <property type="project" value="InterPro"/>
</dbReference>
<dbReference type="GO" id="GO:0020037">
    <property type="term" value="F:heme binding"/>
    <property type="evidence" value="ECO:0007669"/>
    <property type="project" value="InterPro"/>
</dbReference>
<gene>
    <name evidence="8" type="ORF">A2149_06300</name>
</gene>
<sequence>MGKVFFLITLLLVIFILGIFSLSHIANPSGNQPIEFSHKKHKDQGVECETCHIYIREQSFAGIPKLETCLDCHESALTKSAEEEKIRSFAKKGMRLEWERVYRLPQHVYFSHRRHVVLANLECKDCHGPIDDTTKPPLKPLKTLMMNDCIDCHKKSKVGNVSTDCIDCHK</sequence>
<dbReference type="GO" id="GO:0046872">
    <property type="term" value="F:metal ion binding"/>
    <property type="evidence" value="ECO:0007669"/>
    <property type="project" value="UniProtKB-KW"/>
</dbReference>
<protein>
    <submittedName>
        <fullName evidence="8">Uncharacterized protein</fullName>
    </submittedName>
</protein>
<dbReference type="CDD" id="cd08168">
    <property type="entry name" value="Cytochrom_C3"/>
    <property type="match status" value="1"/>
</dbReference>
<accession>A0A1F7RPY4</accession>
<dbReference type="EMBL" id="MGDF01000181">
    <property type="protein sequence ID" value="OGL43622.1"/>
    <property type="molecule type" value="Genomic_DNA"/>
</dbReference>
<evidence type="ECO:0000256" key="3">
    <source>
        <dbReference type="ARBA" id="ARBA00022723"/>
    </source>
</evidence>
<evidence type="ECO:0000256" key="5">
    <source>
        <dbReference type="ARBA" id="ARBA00023004"/>
    </source>
</evidence>
<evidence type="ECO:0000259" key="7">
    <source>
        <dbReference type="Pfam" id="PF14522"/>
    </source>
</evidence>
<evidence type="ECO:0000256" key="1">
    <source>
        <dbReference type="ARBA" id="ARBA00022448"/>
    </source>
</evidence>